<feature type="compositionally biased region" description="Basic residues" evidence="1">
    <location>
        <begin position="349"/>
        <end position="369"/>
    </location>
</feature>
<evidence type="ECO:0000256" key="1">
    <source>
        <dbReference type="SAM" id="MobiDB-lite"/>
    </source>
</evidence>
<keyword evidence="3" id="KW-1185">Reference proteome</keyword>
<accession>A0ABR1FXW0</accession>
<sequence>MSTWADLAARAGAPAPRLFDETERLHGADAPRVRLWHDAAAWHPFANQVWLLLEAARIPHCRAVVPLSQYRRPGPRDDARLAAFADALPGANPNGVPYVQLATAAGGWGPPLRERSAVALLRALDREFPEHGLLPRAPRRRALCDELLARYADLQKALYGVLGGKSTAAARRAYAARMDAWDACYARESDLALCPDDGGEAPVPRDAPFLLGSLGAIDALLLPLLERCEANVPHAVVGTGREKLALGRWPALARLLAAARRDVCPIHALLGDPTTTLGVRLAVTGAVGRQPLPPPPPPDAAGGGARRGGASARASTPPPGSARTAPPAPARGVPSFSRDVGRDADARGRLPRRRARHGPAQRGRGRAKKATGAETVAAVDDALRATAAALLDDGFAVRRAAEGIVEARGEDRARAAAEALVPRDMDREPAEAFRAHLRLVGAALAACCDS</sequence>
<name>A0ABR1FXW0_AURAN</name>
<reference evidence="2 3" key="1">
    <citation type="submission" date="2024-03" db="EMBL/GenBank/DDBJ databases">
        <title>Aureococcus anophagefferens CCMP1851 and Kratosvirus quantuckense: Draft genome of a second virus-susceptible host strain in the model system.</title>
        <authorList>
            <person name="Chase E."/>
            <person name="Truchon A.R."/>
            <person name="Schepens W."/>
            <person name="Wilhelm S.W."/>
        </authorList>
    </citation>
    <scope>NUCLEOTIDE SEQUENCE [LARGE SCALE GENOMIC DNA]</scope>
    <source>
        <strain evidence="2 3">CCMP1851</strain>
    </source>
</reference>
<evidence type="ECO:0000313" key="3">
    <source>
        <dbReference type="Proteomes" id="UP001363151"/>
    </source>
</evidence>
<proteinExistence type="predicted"/>
<feature type="compositionally biased region" description="Basic and acidic residues" evidence="1">
    <location>
        <begin position="339"/>
        <end position="348"/>
    </location>
</feature>
<dbReference type="Proteomes" id="UP001363151">
    <property type="component" value="Unassembled WGS sequence"/>
</dbReference>
<feature type="region of interest" description="Disordered" evidence="1">
    <location>
        <begin position="287"/>
        <end position="372"/>
    </location>
</feature>
<dbReference type="EMBL" id="JBBJCI010000206">
    <property type="protein sequence ID" value="KAK7241084.1"/>
    <property type="molecule type" value="Genomic_DNA"/>
</dbReference>
<evidence type="ECO:0000313" key="2">
    <source>
        <dbReference type="EMBL" id="KAK7241084.1"/>
    </source>
</evidence>
<protein>
    <submittedName>
        <fullName evidence="2">Uncharacterized protein</fullName>
    </submittedName>
</protein>
<gene>
    <name evidence="2" type="ORF">SO694_00053156</name>
</gene>
<comment type="caution">
    <text evidence="2">The sequence shown here is derived from an EMBL/GenBank/DDBJ whole genome shotgun (WGS) entry which is preliminary data.</text>
</comment>
<organism evidence="2 3">
    <name type="scientific">Aureococcus anophagefferens</name>
    <name type="common">Harmful bloom alga</name>
    <dbReference type="NCBI Taxonomy" id="44056"/>
    <lineage>
        <taxon>Eukaryota</taxon>
        <taxon>Sar</taxon>
        <taxon>Stramenopiles</taxon>
        <taxon>Ochrophyta</taxon>
        <taxon>Pelagophyceae</taxon>
        <taxon>Pelagomonadales</taxon>
        <taxon>Pelagomonadaceae</taxon>
        <taxon>Aureococcus</taxon>
    </lineage>
</organism>